<comment type="caution">
    <text evidence="2">The sequence shown here is derived from an EMBL/GenBank/DDBJ whole genome shotgun (WGS) entry which is preliminary data.</text>
</comment>
<dbReference type="AlphaFoldDB" id="A0AAV7T460"/>
<dbReference type="EMBL" id="JANPWB010000007">
    <property type="protein sequence ID" value="KAJ1170747.1"/>
    <property type="molecule type" value="Genomic_DNA"/>
</dbReference>
<evidence type="ECO:0000313" key="3">
    <source>
        <dbReference type="Proteomes" id="UP001066276"/>
    </source>
</evidence>
<proteinExistence type="predicted"/>
<evidence type="ECO:0000256" key="1">
    <source>
        <dbReference type="SAM" id="MobiDB-lite"/>
    </source>
</evidence>
<reference evidence="2" key="1">
    <citation type="journal article" date="2022" name="bioRxiv">
        <title>Sequencing and chromosome-scale assembly of the giantPleurodeles waltlgenome.</title>
        <authorList>
            <person name="Brown T."/>
            <person name="Elewa A."/>
            <person name="Iarovenko S."/>
            <person name="Subramanian E."/>
            <person name="Araus A.J."/>
            <person name="Petzold A."/>
            <person name="Susuki M."/>
            <person name="Suzuki K.-i.T."/>
            <person name="Hayashi T."/>
            <person name="Toyoda A."/>
            <person name="Oliveira C."/>
            <person name="Osipova E."/>
            <person name="Leigh N.D."/>
            <person name="Simon A."/>
            <person name="Yun M.H."/>
        </authorList>
    </citation>
    <scope>NUCLEOTIDE SEQUENCE</scope>
    <source>
        <strain evidence="2">20211129_DDA</strain>
        <tissue evidence="2">Liver</tissue>
    </source>
</reference>
<evidence type="ECO:0000313" key="2">
    <source>
        <dbReference type="EMBL" id="KAJ1170747.1"/>
    </source>
</evidence>
<sequence length="113" mass="12521">MVTERRVTRRSQLSVVQSRTVWRTKLAKLNSSSHSTLANNCFAEVTHTSRQMDVAQTPDSTARRHQEPPATTDILPEARDDLCGLRHAPLKARHEGRGLPPPAERTGESSDGP</sequence>
<protein>
    <submittedName>
        <fullName evidence="2">Uncharacterized protein</fullName>
    </submittedName>
</protein>
<keyword evidence="3" id="KW-1185">Reference proteome</keyword>
<name>A0AAV7T460_PLEWA</name>
<feature type="region of interest" description="Disordered" evidence="1">
    <location>
        <begin position="49"/>
        <end position="113"/>
    </location>
</feature>
<dbReference type="Proteomes" id="UP001066276">
    <property type="component" value="Chromosome 4_1"/>
</dbReference>
<gene>
    <name evidence="2" type="ORF">NDU88_002619</name>
</gene>
<accession>A0AAV7T460</accession>
<organism evidence="2 3">
    <name type="scientific">Pleurodeles waltl</name>
    <name type="common">Iberian ribbed newt</name>
    <dbReference type="NCBI Taxonomy" id="8319"/>
    <lineage>
        <taxon>Eukaryota</taxon>
        <taxon>Metazoa</taxon>
        <taxon>Chordata</taxon>
        <taxon>Craniata</taxon>
        <taxon>Vertebrata</taxon>
        <taxon>Euteleostomi</taxon>
        <taxon>Amphibia</taxon>
        <taxon>Batrachia</taxon>
        <taxon>Caudata</taxon>
        <taxon>Salamandroidea</taxon>
        <taxon>Salamandridae</taxon>
        <taxon>Pleurodelinae</taxon>
        <taxon>Pleurodeles</taxon>
    </lineage>
</organism>